<feature type="compositionally biased region" description="Low complexity" evidence="9">
    <location>
        <begin position="591"/>
        <end position="611"/>
    </location>
</feature>
<reference evidence="12 13" key="1">
    <citation type="submission" date="2015-07" db="EMBL/GenBank/DDBJ databases">
        <title>Genome analysis of myxobacterium Chondromyces crocatus Cm c5 reveals a high potential for natural compound synthesis and the genetic basis for the loss of fruiting body formation.</title>
        <authorList>
            <person name="Zaburannyi N."/>
            <person name="Bunk B."/>
            <person name="Maier J."/>
            <person name="Overmann J."/>
            <person name="Mueller R."/>
        </authorList>
    </citation>
    <scope>NUCLEOTIDE SEQUENCE [LARGE SCALE GENOMIC DNA]</scope>
    <source>
        <strain evidence="12 13">Cm c5</strain>
    </source>
</reference>
<dbReference type="InterPro" id="IPR017441">
    <property type="entry name" value="Protein_kinase_ATP_BS"/>
</dbReference>
<evidence type="ECO:0000259" key="11">
    <source>
        <dbReference type="PROSITE" id="PS50011"/>
    </source>
</evidence>
<evidence type="ECO:0000256" key="3">
    <source>
        <dbReference type="ARBA" id="ARBA00022679"/>
    </source>
</evidence>
<dbReference type="PANTHER" id="PTHR43671:SF13">
    <property type="entry name" value="SERINE_THREONINE-PROTEIN KINASE NEK2"/>
    <property type="match status" value="1"/>
</dbReference>
<dbReference type="AlphaFoldDB" id="A0A0K1EBP8"/>
<proteinExistence type="inferred from homology"/>
<feature type="compositionally biased region" description="Pro residues" evidence="9">
    <location>
        <begin position="568"/>
        <end position="590"/>
    </location>
</feature>
<keyword evidence="3 12" id="KW-0808">Transferase</keyword>
<dbReference type="GO" id="GO:0005524">
    <property type="term" value="F:ATP binding"/>
    <property type="evidence" value="ECO:0007669"/>
    <property type="project" value="UniProtKB-UniRule"/>
</dbReference>
<evidence type="ECO:0000256" key="8">
    <source>
        <dbReference type="SAM" id="Coils"/>
    </source>
</evidence>
<dbReference type="InterPro" id="IPR050660">
    <property type="entry name" value="NEK_Ser/Thr_kinase"/>
</dbReference>
<accession>A0A0K1EBP8</accession>
<dbReference type="RefSeq" id="WP_050430293.1">
    <property type="nucleotide sequence ID" value="NZ_CP012159.1"/>
</dbReference>
<sequence length="621" mass="67163">MPLDATFRTTTIQAFAVTQHASGEGSITESGSAAVSVRTSDPGSSPRGPSILPESGQIVGGLYRLVRLLGQGMFGKVYVAQRIDVPEHQVALKLLPRSHYATRNVERELVMLATIGHPNVVQLKDHGMTADYVWLTMSVYDGETLEERLARGPLGLREAYDVFVPVARGLEALHAAGLRHQDVKPDNIYLARFGGRVHPVLLDLGVAAEREATFCAGTALFASPEQLGALNAYPGAVHLDEKMDTYCLAATLLVALVGGERFPGERARTRDELEAAQAARATTPLASGTLPEVVGAPRDLLEASLQRWLALDATQRPSMAQMAEELEVLLEPEREKARKEEERIARQRAALHRLRIAAAGLLLVAVAGALLIFSKRETLRVANELERARRQGEESFSKLDTCVASHRLSEQRNTDCQQAREHDRAELKQAILAVERSGSASAADHAREINNLQAAHATRLKACEDEATADAASALDEQERLEGLWERERSLLVLERDIARDQAEDRAAKLASIAEERRTCEAERTSCEAERERYKASAPPTLSPVFHPSLDPLPDPAPTPSSSASAVPPEPLPIPSPPSPPLPEPPPQVAPQPSTQAAPRPSSQSAPPGAAIDVTKQADPP</sequence>
<gene>
    <name evidence="12" type="ORF">CMC5_021440</name>
</gene>
<dbReference type="KEGG" id="ccro:CMC5_021440"/>
<dbReference type="PANTHER" id="PTHR43671">
    <property type="entry name" value="SERINE/THREONINE-PROTEIN KINASE NEK"/>
    <property type="match status" value="1"/>
</dbReference>
<dbReference type="Proteomes" id="UP000067626">
    <property type="component" value="Chromosome"/>
</dbReference>
<keyword evidence="4 7" id="KW-0547">Nucleotide-binding</keyword>
<dbReference type="STRING" id="52.CMC5_021440"/>
<keyword evidence="5 12" id="KW-0418">Kinase</keyword>
<keyword evidence="10" id="KW-1133">Transmembrane helix</keyword>
<name>A0A0K1EBP8_CHOCO</name>
<comment type="similarity">
    <text evidence="1">Belongs to the protein kinase superfamily. NEK Ser/Thr protein kinase family. NIMA subfamily.</text>
</comment>
<dbReference type="Pfam" id="PF00069">
    <property type="entry name" value="Pkinase"/>
    <property type="match status" value="1"/>
</dbReference>
<evidence type="ECO:0000256" key="9">
    <source>
        <dbReference type="SAM" id="MobiDB-lite"/>
    </source>
</evidence>
<feature type="transmembrane region" description="Helical" evidence="10">
    <location>
        <begin position="354"/>
        <end position="373"/>
    </location>
</feature>
<feature type="coiled-coil region" evidence="8">
    <location>
        <begin position="323"/>
        <end position="357"/>
    </location>
</feature>
<keyword evidence="13" id="KW-1185">Reference proteome</keyword>
<dbReference type="SMART" id="SM00220">
    <property type="entry name" value="S_TKc"/>
    <property type="match status" value="1"/>
</dbReference>
<keyword evidence="10" id="KW-0472">Membrane</keyword>
<evidence type="ECO:0000313" key="12">
    <source>
        <dbReference type="EMBL" id="AKT38003.1"/>
    </source>
</evidence>
<feature type="region of interest" description="Disordered" evidence="9">
    <location>
        <begin position="517"/>
        <end position="621"/>
    </location>
</feature>
<feature type="region of interest" description="Disordered" evidence="9">
    <location>
        <begin position="23"/>
        <end position="51"/>
    </location>
</feature>
<keyword evidence="6 7" id="KW-0067">ATP-binding</keyword>
<keyword evidence="10" id="KW-0812">Transmembrane</keyword>
<dbReference type="PROSITE" id="PS00107">
    <property type="entry name" value="PROTEIN_KINASE_ATP"/>
    <property type="match status" value="1"/>
</dbReference>
<dbReference type="SUPFAM" id="SSF56112">
    <property type="entry name" value="Protein kinase-like (PK-like)"/>
    <property type="match status" value="1"/>
</dbReference>
<dbReference type="GO" id="GO:0004674">
    <property type="term" value="F:protein serine/threonine kinase activity"/>
    <property type="evidence" value="ECO:0007669"/>
    <property type="project" value="UniProtKB-EC"/>
</dbReference>
<dbReference type="EC" id="2.7.11.1" evidence="2"/>
<feature type="domain" description="Protein kinase" evidence="11">
    <location>
        <begin position="63"/>
        <end position="330"/>
    </location>
</feature>
<evidence type="ECO:0000256" key="10">
    <source>
        <dbReference type="SAM" id="Phobius"/>
    </source>
</evidence>
<keyword evidence="8" id="KW-0175">Coiled coil</keyword>
<dbReference type="PROSITE" id="PS00108">
    <property type="entry name" value="PROTEIN_KINASE_ST"/>
    <property type="match status" value="1"/>
</dbReference>
<evidence type="ECO:0000256" key="4">
    <source>
        <dbReference type="ARBA" id="ARBA00022741"/>
    </source>
</evidence>
<dbReference type="OrthoDB" id="5486838at2"/>
<protein>
    <recommendedName>
        <fullName evidence="2">non-specific serine/threonine protein kinase</fullName>
        <ecNumber evidence="2">2.7.11.1</ecNumber>
    </recommendedName>
</protein>
<dbReference type="InterPro" id="IPR008271">
    <property type="entry name" value="Ser/Thr_kinase_AS"/>
</dbReference>
<organism evidence="12 13">
    <name type="scientific">Chondromyces crocatus</name>
    <dbReference type="NCBI Taxonomy" id="52"/>
    <lineage>
        <taxon>Bacteria</taxon>
        <taxon>Pseudomonadati</taxon>
        <taxon>Myxococcota</taxon>
        <taxon>Polyangia</taxon>
        <taxon>Polyangiales</taxon>
        <taxon>Polyangiaceae</taxon>
        <taxon>Chondromyces</taxon>
    </lineage>
</organism>
<dbReference type="PROSITE" id="PS50011">
    <property type="entry name" value="PROTEIN_KINASE_DOM"/>
    <property type="match status" value="1"/>
</dbReference>
<dbReference type="InterPro" id="IPR000719">
    <property type="entry name" value="Prot_kinase_dom"/>
</dbReference>
<evidence type="ECO:0000256" key="1">
    <source>
        <dbReference type="ARBA" id="ARBA00010886"/>
    </source>
</evidence>
<evidence type="ECO:0000256" key="6">
    <source>
        <dbReference type="ARBA" id="ARBA00022840"/>
    </source>
</evidence>
<evidence type="ECO:0000313" key="13">
    <source>
        <dbReference type="Proteomes" id="UP000067626"/>
    </source>
</evidence>
<evidence type="ECO:0000256" key="5">
    <source>
        <dbReference type="ARBA" id="ARBA00022777"/>
    </source>
</evidence>
<feature type="compositionally biased region" description="Basic and acidic residues" evidence="9">
    <location>
        <begin position="517"/>
        <end position="535"/>
    </location>
</feature>
<feature type="compositionally biased region" description="Polar residues" evidence="9">
    <location>
        <begin position="23"/>
        <end position="43"/>
    </location>
</feature>
<feature type="binding site" evidence="7">
    <location>
        <position position="93"/>
    </location>
    <ligand>
        <name>ATP</name>
        <dbReference type="ChEBI" id="CHEBI:30616"/>
    </ligand>
</feature>
<dbReference type="Gene3D" id="1.10.510.10">
    <property type="entry name" value="Transferase(Phosphotransferase) domain 1"/>
    <property type="match status" value="1"/>
</dbReference>
<evidence type="ECO:0000256" key="2">
    <source>
        <dbReference type="ARBA" id="ARBA00012513"/>
    </source>
</evidence>
<dbReference type="InterPro" id="IPR011009">
    <property type="entry name" value="Kinase-like_dom_sf"/>
</dbReference>
<dbReference type="CDD" id="cd14014">
    <property type="entry name" value="STKc_PknB_like"/>
    <property type="match status" value="1"/>
</dbReference>
<dbReference type="EMBL" id="CP012159">
    <property type="protein sequence ID" value="AKT38003.1"/>
    <property type="molecule type" value="Genomic_DNA"/>
</dbReference>
<evidence type="ECO:0000256" key="7">
    <source>
        <dbReference type="PROSITE-ProRule" id="PRU10141"/>
    </source>
</evidence>